<evidence type="ECO:0000313" key="4">
    <source>
        <dbReference type="Proteomes" id="UP000306912"/>
    </source>
</evidence>
<dbReference type="Proteomes" id="UP000306912">
    <property type="component" value="Unassembled WGS sequence"/>
</dbReference>
<dbReference type="PANTHER" id="PTHR12598">
    <property type="entry name" value="COPPER HOMEOSTASIS PROTEIN CUTC"/>
    <property type="match status" value="1"/>
</dbReference>
<dbReference type="RefSeq" id="WP_138189928.1">
    <property type="nucleotide sequence ID" value="NZ_VBWP01000001.1"/>
</dbReference>
<comment type="caution">
    <text evidence="3">The sequence shown here is derived from an EMBL/GenBank/DDBJ whole genome shotgun (WGS) entry which is preliminary data.</text>
</comment>
<proteinExistence type="inferred from homology"/>
<comment type="similarity">
    <text evidence="1">Belongs to the CutC family.</text>
</comment>
<accession>A0A5R8QH07</accession>
<gene>
    <name evidence="3" type="ORF">FEZ08_01505</name>
</gene>
<name>A0A5R8QH07_9FIRM</name>
<dbReference type="GO" id="GO:0005507">
    <property type="term" value="F:copper ion binding"/>
    <property type="evidence" value="ECO:0007669"/>
    <property type="project" value="TreeGrafter"/>
</dbReference>
<dbReference type="InterPro" id="IPR005627">
    <property type="entry name" value="CutC-like"/>
</dbReference>
<dbReference type="Gene3D" id="3.20.20.380">
    <property type="entry name" value="Copper homeostasis (CutC) domain"/>
    <property type="match status" value="1"/>
</dbReference>
<evidence type="ECO:0000256" key="2">
    <source>
        <dbReference type="ARBA" id="ARBA00019014"/>
    </source>
</evidence>
<protein>
    <recommendedName>
        <fullName evidence="2">Copper homeostasis protein cutC homolog</fullName>
    </recommendedName>
</protein>
<dbReference type="InterPro" id="IPR036822">
    <property type="entry name" value="CutC-like_dom_sf"/>
</dbReference>
<dbReference type="PANTHER" id="PTHR12598:SF0">
    <property type="entry name" value="COPPER HOMEOSTASIS PROTEIN CUTC HOMOLOG"/>
    <property type="match status" value="1"/>
</dbReference>
<keyword evidence="4" id="KW-1185">Reference proteome</keyword>
<dbReference type="Pfam" id="PF03932">
    <property type="entry name" value="CutC"/>
    <property type="match status" value="1"/>
</dbReference>
<dbReference type="InParanoid" id="A0A5R8QH07"/>
<sequence>MFLEVIGLEARDVELAAQAGASRIELVSAMDRDGLSPDILTIRECLAVATIPVRIMVRFHNDGFVYDSREIGLMQRFIESVETMNIDGYVIGGLTADGFVDEELIESILKVTAKPLTFHRAIDYSKNQVEAVRVLEAYPQIDCILTSGGISKPIGENIATLLAMQEQSSKRLLAGGGVSREVFANLKKSGITSIHIGSLARIHGKIDEDISITAIEELLSV</sequence>
<dbReference type="SUPFAM" id="SSF110395">
    <property type="entry name" value="CutC-like"/>
    <property type="match status" value="1"/>
</dbReference>
<reference evidence="3 4" key="1">
    <citation type="submission" date="2019-05" db="EMBL/GenBank/DDBJ databases">
        <title>Culicoidintestinum kansasii gen. nov., sp. nov. from the gastrointestinal tract of the biting midge, Culicoides sonorensis.</title>
        <authorList>
            <person name="Neupane S."/>
            <person name="Ghosh A."/>
            <person name="Gunther S."/>
            <person name="Martin K."/>
            <person name="Zurek L."/>
        </authorList>
    </citation>
    <scope>NUCLEOTIDE SEQUENCE [LARGE SCALE GENOMIC DNA]</scope>
    <source>
        <strain evidence="3 4">CS-1</strain>
    </source>
</reference>
<organism evidence="3 4">
    <name type="scientific">Culicoidibacter larvae</name>
    <dbReference type="NCBI Taxonomy" id="2579976"/>
    <lineage>
        <taxon>Bacteria</taxon>
        <taxon>Bacillati</taxon>
        <taxon>Bacillota</taxon>
        <taxon>Culicoidibacteria</taxon>
        <taxon>Culicoidibacterales</taxon>
        <taxon>Culicoidibacteraceae</taxon>
        <taxon>Culicoidibacter</taxon>
    </lineage>
</organism>
<dbReference type="OrthoDB" id="9815677at2"/>
<dbReference type="EMBL" id="VBWP01000001">
    <property type="protein sequence ID" value="TLG77321.1"/>
    <property type="molecule type" value="Genomic_DNA"/>
</dbReference>
<evidence type="ECO:0000313" key="3">
    <source>
        <dbReference type="EMBL" id="TLG77321.1"/>
    </source>
</evidence>
<dbReference type="AlphaFoldDB" id="A0A5R8QH07"/>
<evidence type="ECO:0000256" key="1">
    <source>
        <dbReference type="ARBA" id="ARBA00007768"/>
    </source>
</evidence>